<evidence type="ECO:0000313" key="1">
    <source>
        <dbReference type="EMBL" id="AEX85114.1"/>
    </source>
</evidence>
<gene>
    <name evidence="1" type="ordered locus">Marpi_0676</name>
</gene>
<dbReference type="Proteomes" id="UP000007161">
    <property type="component" value="Chromosome"/>
</dbReference>
<keyword evidence="2" id="KW-1185">Reference proteome</keyword>
<dbReference type="EMBL" id="CP003257">
    <property type="protein sequence ID" value="AEX85114.1"/>
    <property type="molecule type" value="Genomic_DNA"/>
</dbReference>
<organism evidence="1 2">
    <name type="scientific">Marinitoga piezophila (strain DSM 14283 / JCM 11233 / KA3)</name>
    <dbReference type="NCBI Taxonomy" id="443254"/>
    <lineage>
        <taxon>Bacteria</taxon>
        <taxon>Thermotogati</taxon>
        <taxon>Thermotogota</taxon>
        <taxon>Thermotogae</taxon>
        <taxon>Petrotogales</taxon>
        <taxon>Petrotogaceae</taxon>
        <taxon>Marinitoga</taxon>
    </lineage>
</organism>
<evidence type="ECO:0000313" key="2">
    <source>
        <dbReference type="Proteomes" id="UP000007161"/>
    </source>
</evidence>
<accession>H2J653</accession>
<dbReference type="RefSeq" id="WP_014296186.1">
    <property type="nucleotide sequence ID" value="NC_016751.1"/>
</dbReference>
<dbReference type="HOGENOM" id="CLU_888169_0_0_0"/>
<dbReference type="AlphaFoldDB" id="H2J653"/>
<dbReference type="STRING" id="443254.Marpi_0676"/>
<dbReference type="OrthoDB" id="46797at2"/>
<name>H2J653_MARPK</name>
<sequence length="354" mass="41726">MWKNYIIILLIFVLFFSSCIKKAEPIVDTNFSDLSDNQKEILIRVMAAAYNAGENRDFKDILNNYVYSTSYTYDENIWGNYKYFTGLSNIMPTKNLTLKDIDSEDKRIEIYVGNIMNNYINNSNSVKLIDAFDEKIPVNPQKTDRDFSNLNPELLSSYEKRDFLVERVYNLISRDYNDKYLFRTWYDKYFSEELTNEEIRKYAEYIVDVAYTYTHSNIILENKTSYDSPKVYLNHIPVELALAIIYQESKFFPGTFRAEIRDNKIYAISFGLSHILIDADFLYIASSNDDIGDGIIKQYKFNQISSYYLGNNLNEETYFSDWDLITIRGSILYELIFLDSLYQKFIVDVKEAIK</sequence>
<dbReference type="PROSITE" id="PS51257">
    <property type="entry name" value="PROKAR_LIPOPROTEIN"/>
    <property type="match status" value="1"/>
</dbReference>
<proteinExistence type="predicted"/>
<dbReference type="eggNOG" id="ENOG503424U">
    <property type="taxonomic scope" value="Bacteria"/>
</dbReference>
<protein>
    <submittedName>
        <fullName evidence="1">Uncharacterized protein</fullName>
    </submittedName>
</protein>
<reference evidence="2" key="2">
    <citation type="submission" date="2012-01" db="EMBL/GenBank/DDBJ databases">
        <title>Complete sequence of chromosome of Marinitoga piezophila KA3.</title>
        <authorList>
            <person name="Lucas S."/>
            <person name="Han J."/>
            <person name="Lapidus A."/>
            <person name="Cheng J.-F."/>
            <person name="Goodwin L."/>
            <person name="Pitluck S."/>
            <person name="Peters L."/>
            <person name="Mikhailova N."/>
            <person name="Teshima H."/>
            <person name="Detter J.C."/>
            <person name="Han C."/>
            <person name="Tapia R."/>
            <person name="Land M."/>
            <person name="Hauser L."/>
            <person name="Kyrpides N."/>
            <person name="Ivanova N."/>
            <person name="Pagani I."/>
            <person name="Jebbar M."/>
            <person name="Vannier P."/>
            <person name="Oger P."/>
            <person name="Cario A."/>
            <person name="Bartlett D."/>
            <person name="Noll K.M."/>
            <person name="Woyke T."/>
        </authorList>
    </citation>
    <scope>NUCLEOTIDE SEQUENCE [LARGE SCALE GENOMIC DNA]</scope>
    <source>
        <strain evidence="2">DSM 14283 / JCM 11233 / KA3</strain>
    </source>
</reference>
<reference evidence="1 2" key="1">
    <citation type="journal article" date="2012" name="J. Bacteriol.">
        <title>Complete Genome Sequence of the Thermophilic, Piezophilic, Heterotrophic Bacterium Marinitoga piezophila KA3.</title>
        <authorList>
            <person name="Lucas S."/>
            <person name="Han J."/>
            <person name="Lapidus A."/>
            <person name="Cheng J.F."/>
            <person name="Goodwin L.A."/>
            <person name="Pitluck S."/>
            <person name="Peters L."/>
            <person name="Mikhailova N."/>
            <person name="Teshima H."/>
            <person name="Detter J.C."/>
            <person name="Han C."/>
            <person name="Tapia R."/>
            <person name="Land M."/>
            <person name="Hauser L."/>
            <person name="Kyrpides N.C."/>
            <person name="Ivanova N."/>
            <person name="Pagani I."/>
            <person name="Vannier P."/>
            <person name="Oger P."/>
            <person name="Bartlett D.H."/>
            <person name="Noll K.M."/>
            <person name="Woyke T."/>
            <person name="Jebbar M."/>
        </authorList>
    </citation>
    <scope>NUCLEOTIDE SEQUENCE [LARGE SCALE GENOMIC DNA]</scope>
    <source>
        <strain evidence="2">DSM 14283 / JCM 11233 / KA3</strain>
    </source>
</reference>
<dbReference type="KEGG" id="mpz:Marpi_0676"/>